<protein>
    <submittedName>
        <fullName evidence="2">Uncharacterized protein</fullName>
    </submittedName>
</protein>
<dbReference type="GeneID" id="10446941"/>
<dbReference type="AlphaFoldDB" id="F2HHG3"/>
<feature type="transmembrane region" description="Helical" evidence="1">
    <location>
        <begin position="206"/>
        <end position="226"/>
    </location>
</feature>
<dbReference type="EMBL" id="CP002172">
    <property type="protein sequence ID" value="AEA38759.1"/>
    <property type="molecule type" value="Genomic_DNA"/>
</dbReference>
<evidence type="ECO:0000256" key="1">
    <source>
        <dbReference type="SAM" id="Phobius"/>
    </source>
</evidence>
<keyword evidence="1" id="KW-1133">Transmembrane helix</keyword>
<geneLocation type="nucleomorph" evidence="2"/>
<proteinExistence type="predicted"/>
<dbReference type="Proteomes" id="UP000243423">
    <property type="component" value="Nucleomorph 1"/>
</dbReference>
<name>F2HHG3_9CRYP</name>
<dbReference type="RefSeq" id="XP_003239657.1">
    <property type="nucleotide sequence ID" value="XM_003239609.1"/>
</dbReference>
<keyword evidence="1" id="KW-0812">Transmembrane</keyword>
<accession>F2HHG3</accession>
<keyword evidence="2" id="KW-0542">Nucleomorph</keyword>
<evidence type="ECO:0000313" key="3">
    <source>
        <dbReference type="Proteomes" id="UP000243423"/>
    </source>
</evidence>
<feature type="transmembrane region" description="Helical" evidence="1">
    <location>
        <begin position="264"/>
        <end position="282"/>
    </location>
</feature>
<evidence type="ECO:0000313" key="2">
    <source>
        <dbReference type="EMBL" id="AEA38759.1"/>
    </source>
</evidence>
<organism evidence="2 3">
    <name type="scientific">Cryptomonas paramaecium</name>
    <dbReference type="NCBI Taxonomy" id="2898"/>
    <lineage>
        <taxon>Eukaryota</taxon>
        <taxon>Cryptophyceae</taxon>
        <taxon>Cryptomonadales</taxon>
        <taxon>Cryptomonadaceae</taxon>
        <taxon>Cryptomonas</taxon>
    </lineage>
</organism>
<keyword evidence="1" id="KW-0472">Membrane</keyword>
<sequence>MRTKSTLYKLTTNFLDIYKIEKKKFSSINFQYDSFSKMIDIKYNIKILIKTLLNFFSTIKKKNTMLMLFHQNVKINKLLTLLKKPLYIFFFTKKMNCLRYSFLLNFLTKIYSGNFVLLFKYHLNLSKKFSRIKLLLLNDLLYTNIHEIEIFNLFQKEGKQVDNFFLLKRFRGLICRLISNAQFFFFLSLKKFLFENIVSGFQKTDLTQFTGLSIFLYFKFKLNLYLSKFKYRKVKKKFIMKENLISIFQKKNSLIKQMKNFQTVALYFFTYRYSFFLFWIFYLF</sequence>
<gene>
    <name evidence="2" type="ORF">CPARA_1gp101</name>
</gene>
<reference evidence="2 3" key="1">
    <citation type="journal article" date="2011" name="Genome Biol. Evol.">
        <title>Complete nucleomorph genome sequence of the nonphotosynthetic alga Cryptomonas paramecium reveals a core nucleomorph gene set.</title>
        <authorList>
            <person name="Tanifuji G."/>
            <person name="Onodera N.T."/>
            <person name="Wheeler T.J."/>
            <person name="Dlutek M."/>
            <person name="Donaher N."/>
            <person name="Archibald J.M."/>
        </authorList>
    </citation>
    <scope>NUCLEOTIDE SEQUENCE [LARGE SCALE GENOMIC DNA]</scope>
    <source>
        <strain evidence="2 3">CCAP977/2A</strain>
    </source>
</reference>